<sequence length="230" mass="25917">MRYPPIADIDSFVKLARHYRNPKKNAKPTIKSNNYEQITVAGSCHPNKIQRPAKSQQTPASNKKKQDLEKEATSSILALSPVIHRVKNSIRDESNKISKTSSPRKPPEKPQPTTKTDNWAYEIQMMEMQVSTLQTRLNEQDILCSQVSKALEIYSEDVRNAKSSEQCAKLAQNLLELSKTLVSTKPQPNSQKTGTKSEPNVTKALIKPSETTPIRQVNEMVDISAKRLQH</sequence>
<keyword evidence="3" id="KW-1185">Reference proteome</keyword>
<feature type="region of interest" description="Disordered" evidence="1">
    <location>
        <begin position="182"/>
        <end position="203"/>
    </location>
</feature>
<reference evidence="3" key="1">
    <citation type="submission" date="2010-08" db="EMBL/GenBank/DDBJ databases">
        <authorList>
            <consortium name="Caenorhabditis japonica Sequencing Consortium"/>
            <person name="Wilson R.K."/>
        </authorList>
    </citation>
    <scope>NUCLEOTIDE SEQUENCE [LARGE SCALE GENOMIC DNA]</scope>
    <source>
        <strain evidence="3">DF5081</strain>
    </source>
</reference>
<organism evidence="2 3">
    <name type="scientific">Caenorhabditis japonica</name>
    <dbReference type="NCBI Taxonomy" id="281687"/>
    <lineage>
        <taxon>Eukaryota</taxon>
        <taxon>Metazoa</taxon>
        <taxon>Ecdysozoa</taxon>
        <taxon>Nematoda</taxon>
        <taxon>Chromadorea</taxon>
        <taxon>Rhabditida</taxon>
        <taxon>Rhabditina</taxon>
        <taxon>Rhabditomorpha</taxon>
        <taxon>Rhabditoidea</taxon>
        <taxon>Rhabditidae</taxon>
        <taxon>Peloderinae</taxon>
        <taxon>Caenorhabditis</taxon>
    </lineage>
</organism>
<protein>
    <submittedName>
        <fullName evidence="2">Uncharacterized protein</fullName>
    </submittedName>
</protein>
<feature type="compositionally biased region" description="Polar residues" evidence="1">
    <location>
        <begin position="182"/>
        <end position="200"/>
    </location>
</feature>
<evidence type="ECO:0000313" key="2">
    <source>
        <dbReference type="EnsemblMetazoa" id="CJA17564.1"/>
    </source>
</evidence>
<evidence type="ECO:0000256" key="1">
    <source>
        <dbReference type="SAM" id="MobiDB-lite"/>
    </source>
</evidence>
<dbReference type="Proteomes" id="UP000005237">
    <property type="component" value="Unassembled WGS sequence"/>
</dbReference>
<evidence type="ECO:0000313" key="3">
    <source>
        <dbReference type="Proteomes" id="UP000005237"/>
    </source>
</evidence>
<dbReference type="AlphaFoldDB" id="A0A8R1E0G2"/>
<dbReference type="EnsemblMetazoa" id="CJA17564.1">
    <property type="protein sequence ID" value="CJA17564.1"/>
    <property type="gene ID" value="WBGene00136768"/>
</dbReference>
<reference evidence="2" key="2">
    <citation type="submission" date="2022-06" db="UniProtKB">
        <authorList>
            <consortium name="EnsemblMetazoa"/>
        </authorList>
    </citation>
    <scope>IDENTIFICATION</scope>
    <source>
        <strain evidence="2">DF5081</strain>
    </source>
</reference>
<feature type="region of interest" description="Disordered" evidence="1">
    <location>
        <begin position="20"/>
        <end position="73"/>
    </location>
</feature>
<name>A0A8R1E0G2_CAEJA</name>
<feature type="region of interest" description="Disordered" evidence="1">
    <location>
        <begin position="88"/>
        <end position="117"/>
    </location>
</feature>
<accession>A0A8R1E0G2</accession>
<proteinExistence type="predicted"/>